<evidence type="ECO:0000256" key="5">
    <source>
        <dbReference type="ARBA" id="ARBA00022723"/>
    </source>
</evidence>
<dbReference type="GO" id="GO:0020037">
    <property type="term" value="F:heme binding"/>
    <property type="evidence" value="ECO:0007669"/>
    <property type="project" value="InterPro"/>
</dbReference>
<dbReference type="Gene3D" id="1.10.630.10">
    <property type="entry name" value="Cytochrome P450"/>
    <property type="match status" value="1"/>
</dbReference>
<dbReference type="PANTHER" id="PTHR24286">
    <property type="entry name" value="CYTOCHROME P450 26"/>
    <property type="match status" value="1"/>
</dbReference>
<dbReference type="AlphaFoldDB" id="A0A4U0WG99"/>
<proteinExistence type="inferred from homology"/>
<sequence>MALLLLLNYFLAQYDKLILSYFQIEVMRDLRLTSTQYGLLSGYATGIVSALSAIPIAFVADYSGTRLWTLTAAALWWNICCIFQGYSHTFWQMFLARLAMSIGQSPVEALSVSLISDFVPTRWLFLIESFLYVGVYIGEAVSAQIATAFGRTHTPWNDALKAIGQQEQSLANLIRQQQDFPTRRAILSSALRETMRLSPPVIGVMRRVTQTVRLTNPGSDRNSTTSHIVPAAHDAWLYFVAANRDPDVFARPTEFCWDRFMRQGAEVPTDEDCGIAFGLGPKHCLGADLTREICLTVAETVMESGLAIKGGGQVVEGVKAWLGWEAHAGPEAMTRDLKQLPCQRPRDPVMVTVTHAK</sequence>
<comment type="similarity">
    <text evidence="3 10">Belongs to the cytochrome P450 family.</text>
</comment>
<keyword evidence="8 10" id="KW-0503">Monooxygenase</keyword>
<feature type="transmembrane region" description="Helical" evidence="11">
    <location>
        <begin position="36"/>
        <end position="60"/>
    </location>
</feature>
<dbReference type="EMBL" id="NAJQ01001153">
    <property type="protein sequence ID" value="TKA61902.1"/>
    <property type="molecule type" value="Genomic_DNA"/>
</dbReference>
<dbReference type="PRINTS" id="PR00465">
    <property type="entry name" value="EP450IV"/>
</dbReference>
<dbReference type="InterPro" id="IPR002403">
    <property type="entry name" value="Cyt_P450_E_grp-IV"/>
</dbReference>
<evidence type="ECO:0000256" key="9">
    <source>
        <dbReference type="PIRSR" id="PIRSR602403-1"/>
    </source>
</evidence>
<feature type="binding site" description="axial binding residue" evidence="9">
    <location>
        <position position="284"/>
    </location>
    <ligand>
        <name>heme</name>
        <dbReference type="ChEBI" id="CHEBI:30413"/>
    </ligand>
    <ligandPart>
        <name>Fe</name>
        <dbReference type="ChEBI" id="CHEBI:18248"/>
    </ligandPart>
</feature>
<dbReference type="SUPFAM" id="SSF48264">
    <property type="entry name" value="Cytochrome P450"/>
    <property type="match status" value="1"/>
</dbReference>
<organism evidence="12 13">
    <name type="scientific">Friedmanniomyces simplex</name>
    <dbReference type="NCBI Taxonomy" id="329884"/>
    <lineage>
        <taxon>Eukaryota</taxon>
        <taxon>Fungi</taxon>
        <taxon>Dikarya</taxon>
        <taxon>Ascomycota</taxon>
        <taxon>Pezizomycotina</taxon>
        <taxon>Dothideomycetes</taxon>
        <taxon>Dothideomycetidae</taxon>
        <taxon>Mycosphaerellales</taxon>
        <taxon>Teratosphaeriaceae</taxon>
        <taxon>Friedmanniomyces</taxon>
    </lineage>
</organism>
<evidence type="ECO:0000256" key="11">
    <source>
        <dbReference type="SAM" id="Phobius"/>
    </source>
</evidence>
<dbReference type="InterPro" id="IPR017972">
    <property type="entry name" value="Cyt_P450_CS"/>
</dbReference>
<dbReference type="OrthoDB" id="1470350at2759"/>
<dbReference type="GO" id="GO:0005506">
    <property type="term" value="F:iron ion binding"/>
    <property type="evidence" value="ECO:0007669"/>
    <property type="project" value="InterPro"/>
</dbReference>
<dbReference type="PROSITE" id="PS00086">
    <property type="entry name" value="CYTOCHROME_P450"/>
    <property type="match status" value="1"/>
</dbReference>
<dbReference type="InterPro" id="IPR001128">
    <property type="entry name" value="Cyt_P450"/>
</dbReference>
<evidence type="ECO:0000256" key="8">
    <source>
        <dbReference type="ARBA" id="ARBA00023033"/>
    </source>
</evidence>
<name>A0A4U0WG99_9PEZI</name>
<dbReference type="SUPFAM" id="SSF103473">
    <property type="entry name" value="MFS general substrate transporter"/>
    <property type="match status" value="1"/>
</dbReference>
<feature type="transmembrane region" description="Helical" evidence="11">
    <location>
        <begin position="67"/>
        <end position="86"/>
    </location>
</feature>
<keyword evidence="4 9" id="KW-0349">Heme</keyword>
<dbReference type="Pfam" id="PF00067">
    <property type="entry name" value="p450"/>
    <property type="match status" value="1"/>
</dbReference>
<comment type="subcellular location">
    <subcellularLocation>
        <location evidence="2">Membrane</location>
        <topology evidence="2">Multi-pass membrane protein</topology>
    </subcellularLocation>
</comment>
<evidence type="ECO:0000256" key="6">
    <source>
        <dbReference type="ARBA" id="ARBA00023002"/>
    </source>
</evidence>
<dbReference type="GO" id="GO:0016125">
    <property type="term" value="P:sterol metabolic process"/>
    <property type="evidence" value="ECO:0007669"/>
    <property type="project" value="TreeGrafter"/>
</dbReference>
<evidence type="ECO:0000256" key="10">
    <source>
        <dbReference type="RuleBase" id="RU000461"/>
    </source>
</evidence>
<dbReference type="InterPro" id="IPR036396">
    <property type="entry name" value="Cyt_P450_sf"/>
</dbReference>
<evidence type="ECO:0000256" key="4">
    <source>
        <dbReference type="ARBA" id="ARBA00022617"/>
    </source>
</evidence>
<evidence type="ECO:0008006" key="14">
    <source>
        <dbReference type="Google" id="ProtNLM"/>
    </source>
</evidence>
<dbReference type="GO" id="GO:0004497">
    <property type="term" value="F:monooxygenase activity"/>
    <property type="evidence" value="ECO:0007669"/>
    <property type="project" value="UniProtKB-KW"/>
</dbReference>
<keyword evidence="11" id="KW-0812">Transmembrane</keyword>
<reference evidence="12 13" key="1">
    <citation type="submission" date="2017-03" db="EMBL/GenBank/DDBJ databases">
        <title>Genomes of endolithic fungi from Antarctica.</title>
        <authorList>
            <person name="Coleine C."/>
            <person name="Masonjones S."/>
            <person name="Stajich J.E."/>
        </authorList>
    </citation>
    <scope>NUCLEOTIDE SEQUENCE [LARGE SCALE GENOMIC DNA]</scope>
    <source>
        <strain evidence="12 13">CCFEE 5184</strain>
    </source>
</reference>
<comment type="cofactor">
    <cofactor evidence="1 9">
        <name>heme</name>
        <dbReference type="ChEBI" id="CHEBI:30413"/>
    </cofactor>
</comment>
<accession>A0A4U0WG99</accession>
<keyword evidence="5 9" id="KW-0479">Metal-binding</keyword>
<keyword evidence="11" id="KW-0472">Membrane</keyword>
<keyword evidence="6 10" id="KW-0560">Oxidoreductase</keyword>
<dbReference type="PANTHER" id="PTHR24286:SF384">
    <property type="entry name" value="P450, PUTATIVE (EUROFUNG)-RELATED"/>
    <property type="match status" value="1"/>
</dbReference>
<evidence type="ECO:0000256" key="1">
    <source>
        <dbReference type="ARBA" id="ARBA00001971"/>
    </source>
</evidence>
<protein>
    <recommendedName>
        <fullName evidence="14">Major facilitator superfamily (MFS) profile domain-containing protein</fullName>
    </recommendedName>
</protein>
<evidence type="ECO:0000256" key="2">
    <source>
        <dbReference type="ARBA" id="ARBA00004141"/>
    </source>
</evidence>
<dbReference type="Gene3D" id="1.20.1250.20">
    <property type="entry name" value="MFS general substrate transporter like domains"/>
    <property type="match status" value="1"/>
</dbReference>
<dbReference type="Proteomes" id="UP000309340">
    <property type="component" value="Unassembled WGS sequence"/>
</dbReference>
<keyword evidence="11" id="KW-1133">Transmembrane helix</keyword>
<dbReference type="GO" id="GO:0022857">
    <property type="term" value="F:transmembrane transporter activity"/>
    <property type="evidence" value="ECO:0007669"/>
    <property type="project" value="InterPro"/>
</dbReference>
<dbReference type="GO" id="GO:0016705">
    <property type="term" value="F:oxidoreductase activity, acting on paired donors, with incorporation or reduction of molecular oxygen"/>
    <property type="evidence" value="ECO:0007669"/>
    <property type="project" value="InterPro"/>
</dbReference>
<evidence type="ECO:0000256" key="7">
    <source>
        <dbReference type="ARBA" id="ARBA00023004"/>
    </source>
</evidence>
<evidence type="ECO:0000256" key="3">
    <source>
        <dbReference type="ARBA" id="ARBA00010617"/>
    </source>
</evidence>
<dbReference type="STRING" id="329884.A0A4U0WG99"/>
<dbReference type="GO" id="GO:0016020">
    <property type="term" value="C:membrane"/>
    <property type="evidence" value="ECO:0007669"/>
    <property type="project" value="UniProtKB-SubCell"/>
</dbReference>
<evidence type="ECO:0000313" key="13">
    <source>
        <dbReference type="Proteomes" id="UP000309340"/>
    </source>
</evidence>
<dbReference type="Pfam" id="PF07690">
    <property type="entry name" value="MFS_1"/>
    <property type="match status" value="1"/>
</dbReference>
<dbReference type="InterPro" id="IPR011701">
    <property type="entry name" value="MFS"/>
</dbReference>
<keyword evidence="13" id="KW-1185">Reference proteome</keyword>
<dbReference type="InterPro" id="IPR036259">
    <property type="entry name" value="MFS_trans_sf"/>
</dbReference>
<comment type="caution">
    <text evidence="12">The sequence shown here is derived from an EMBL/GenBank/DDBJ whole genome shotgun (WGS) entry which is preliminary data.</text>
</comment>
<keyword evidence="7 9" id="KW-0408">Iron</keyword>
<evidence type="ECO:0000313" key="12">
    <source>
        <dbReference type="EMBL" id="TKA61902.1"/>
    </source>
</evidence>
<gene>
    <name evidence="12" type="ORF">B0A55_12239</name>
</gene>